<feature type="transmembrane region" description="Helical" evidence="3">
    <location>
        <begin position="80"/>
        <end position="101"/>
    </location>
</feature>
<reference evidence="5 6" key="1">
    <citation type="submission" date="2019-02" db="EMBL/GenBank/DDBJ databases">
        <title>Complete Genome Sequence and Methylome Analysis of Brevibacterium luteolum NEB1784.</title>
        <authorList>
            <person name="Fomenkov A."/>
            <person name="Roberts R.J."/>
        </authorList>
    </citation>
    <scope>NUCLEOTIDE SEQUENCE [LARGE SCALE GENOMIC DNA]</scope>
    <source>
        <strain evidence="5 6">NEB1784</strain>
    </source>
</reference>
<keyword evidence="3" id="KW-0472">Membrane</keyword>
<feature type="domain" description="Polysaccharide biosynthesis protein CapD-like" evidence="4">
    <location>
        <begin position="257"/>
        <end position="535"/>
    </location>
</feature>
<proteinExistence type="inferred from homology"/>
<evidence type="ECO:0000259" key="4">
    <source>
        <dbReference type="Pfam" id="PF02719"/>
    </source>
</evidence>
<feature type="transmembrane region" description="Helical" evidence="3">
    <location>
        <begin position="53"/>
        <end position="74"/>
    </location>
</feature>
<keyword evidence="3" id="KW-1133">Transmembrane helix</keyword>
<dbReference type="EMBL" id="CP035810">
    <property type="protein sequence ID" value="QIN30385.1"/>
    <property type="molecule type" value="Genomic_DNA"/>
</dbReference>
<evidence type="ECO:0000256" key="1">
    <source>
        <dbReference type="ARBA" id="ARBA00007430"/>
    </source>
</evidence>
<dbReference type="Proteomes" id="UP000501518">
    <property type="component" value="Chromosome"/>
</dbReference>
<evidence type="ECO:0000256" key="3">
    <source>
        <dbReference type="SAM" id="Phobius"/>
    </source>
</evidence>
<evidence type="ECO:0000313" key="5">
    <source>
        <dbReference type="EMBL" id="QIN30385.1"/>
    </source>
</evidence>
<feature type="region of interest" description="Disordered" evidence="2">
    <location>
        <begin position="591"/>
        <end position="620"/>
    </location>
</feature>
<accession>A0A6G8L0N4</accession>
<gene>
    <name evidence="5" type="ORF">EW640_01360</name>
</gene>
<dbReference type="PANTHER" id="PTHR43318">
    <property type="entry name" value="UDP-N-ACETYLGLUCOSAMINE 4,6-DEHYDRATASE"/>
    <property type="match status" value="1"/>
</dbReference>
<dbReference type="Pfam" id="PF02719">
    <property type="entry name" value="Polysacc_synt_2"/>
    <property type="match status" value="1"/>
</dbReference>
<dbReference type="KEGG" id="blut:EW640_01360"/>
<comment type="similarity">
    <text evidence="1">Belongs to the polysaccharide synthase family.</text>
</comment>
<dbReference type="InterPro" id="IPR051203">
    <property type="entry name" value="Polysaccharide_Synthase-Rel"/>
</dbReference>
<dbReference type="InterPro" id="IPR036291">
    <property type="entry name" value="NAD(P)-bd_dom_sf"/>
</dbReference>
<dbReference type="AlphaFoldDB" id="A0A6G8L0N4"/>
<dbReference type="CDD" id="cd05237">
    <property type="entry name" value="UDP_invert_4-6DH_SDR_e"/>
    <property type="match status" value="1"/>
</dbReference>
<dbReference type="Gene3D" id="3.40.50.720">
    <property type="entry name" value="NAD(P)-binding Rossmann-like Domain"/>
    <property type="match status" value="2"/>
</dbReference>
<evidence type="ECO:0000313" key="6">
    <source>
        <dbReference type="Proteomes" id="UP000501518"/>
    </source>
</evidence>
<dbReference type="SUPFAM" id="SSF51735">
    <property type="entry name" value="NAD(P)-binding Rossmann-fold domains"/>
    <property type="match status" value="2"/>
</dbReference>
<dbReference type="InterPro" id="IPR003869">
    <property type="entry name" value="Polysac_CapD-like"/>
</dbReference>
<dbReference type="PANTHER" id="PTHR43318:SF1">
    <property type="entry name" value="POLYSACCHARIDE BIOSYNTHESIS PROTEIN EPSC-RELATED"/>
    <property type="match status" value="1"/>
</dbReference>
<keyword evidence="3" id="KW-0812">Transmembrane</keyword>
<evidence type="ECO:0000256" key="2">
    <source>
        <dbReference type="SAM" id="MobiDB-lite"/>
    </source>
</evidence>
<dbReference type="Pfam" id="PF13727">
    <property type="entry name" value="CoA_binding_3"/>
    <property type="match status" value="1"/>
</dbReference>
<protein>
    <submittedName>
        <fullName evidence="5">Polysaccharide biosynthesis protein</fullName>
    </submittedName>
</protein>
<organism evidence="5 6">
    <name type="scientific">Brevibacterium luteolum</name>
    <dbReference type="NCBI Taxonomy" id="199591"/>
    <lineage>
        <taxon>Bacteria</taxon>
        <taxon>Bacillati</taxon>
        <taxon>Actinomycetota</taxon>
        <taxon>Actinomycetes</taxon>
        <taxon>Micrococcales</taxon>
        <taxon>Brevibacteriaceae</taxon>
        <taxon>Brevibacterium</taxon>
    </lineage>
</organism>
<sequence>MLAWQLAVLVIGTLTPAHVTAELIIVCVLTQLALGAALSLYNNRFLIGSAAELGMMSVATAGVLTVLLLVAIAVSGPVAVPEVVLASVLAIVAMTAARQLLRAYLDHSRRPRGGARVLLVGAGEVGQGLVRQMLRDSNSRYLPVGFLDDDRAKRFLKVSGVPVLGPSTAARRVAEEAGADGIVVAIGYAEAELFRSLTAQLEDTGIWIRTLPPLQDQLDIETDIAQLRDINVEDLIGRPVTTIDMSGAAELIGGARVLVTGAGGSIGSELCRQLHRLNPAELVMVDRDESALHALSMSIHGRALMDSPGLVLADVRDEQALHAVFSRHRPEIVFHAAALKHLPMLERFPAEGWKTNVHGTLNVLRAADAVGTARFVNVSTDKAANPTSELGRSKLLAEGLTAGFARTTGRPYVSVRFGNVFGSRGSVLVSFAEQIRRGGPVTITHPDVTRYFMTVPEASRLVLQAAAIGQSGETLVLDMGEPVAIVDIARRMMALSGRHCPIAYTGLRPGEKLSEELFTPEELKAVQIHDRIWHVPAGTFAADSLPGAEASAQAIAACYRTVAADPADGTDDRSTAEAVAQLNQMESAVYDRSATARAQPVGAASTLAPGADEIEDVTTS</sequence>
<name>A0A6G8L0N4_9MICO</name>